<evidence type="ECO:0000313" key="2">
    <source>
        <dbReference type="EMBL" id="GFN80183.1"/>
    </source>
</evidence>
<proteinExistence type="predicted"/>
<accession>A0AAV3YDM0</accession>
<dbReference type="EMBL" id="BLXT01000803">
    <property type="protein sequence ID" value="GFN80183.1"/>
    <property type="molecule type" value="Genomic_DNA"/>
</dbReference>
<dbReference type="Proteomes" id="UP000735302">
    <property type="component" value="Unassembled WGS sequence"/>
</dbReference>
<evidence type="ECO:0000256" key="1">
    <source>
        <dbReference type="SAM" id="MobiDB-lite"/>
    </source>
</evidence>
<reference evidence="2 3" key="1">
    <citation type="journal article" date="2021" name="Elife">
        <title>Chloroplast acquisition without the gene transfer in kleptoplastic sea slugs, Plakobranchus ocellatus.</title>
        <authorList>
            <person name="Maeda T."/>
            <person name="Takahashi S."/>
            <person name="Yoshida T."/>
            <person name="Shimamura S."/>
            <person name="Takaki Y."/>
            <person name="Nagai Y."/>
            <person name="Toyoda A."/>
            <person name="Suzuki Y."/>
            <person name="Arimoto A."/>
            <person name="Ishii H."/>
            <person name="Satoh N."/>
            <person name="Nishiyama T."/>
            <person name="Hasebe M."/>
            <person name="Maruyama T."/>
            <person name="Minagawa J."/>
            <person name="Obokata J."/>
            <person name="Shigenobu S."/>
        </authorList>
    </citation>
    <scope>NUCLEOTIDE SEQUENCE [LARGE SCALE GENOMIC DNA]</scope>
</reference>
<comment type="caution">
    <text evidence="2">The sequence shown here is derived from an EMBL/GenBank/DDBJ whole genome shotgun (WGS) entry which is preliminary data.</text>
</comment>
<gene>
    <name evidence="2" type="ORF">PoB_000668900</name>
</gene>
<sequence>IQPSVASLDVYNCRGTELISVRDLPKDDSITIILPQTSIKQQSVKSTTMKDYYLDKTAMSVHHLNTSFPQRHSFYNKGRTNGRRHEGRRNPIGQNSEQQMSPAISDRYLHVHIRFQPVAKGRRSFPVLVIIRGCLYSASSPGRLDPLGLALMINSVYQVERALIMLPWFQHNHE</sequence>
<feature type="region of interest" description="Disordered" evidence="1">
    <location>
        <begin position="72"/>
        <end position="98"/>
    </location>
</feature>
<feature type="non-terminal residue" evidence="2">
    <location>
        <position position="1"/>
    </location>
</feature>
<name>A0AAV3YDM0_9GAST</name>
<dbReference type="AlphaFoldDB" id="A0AAV3YDM0"/>
<evidence type="ECO:0000313" key="3">
    <source>
        <dbReference type="Proteomes" id="UP000735302"/>
    </source>
</evidence>
<keyword evidence="3" id="KW-1185">Reference proteome</keyword>
<protein>
    <submittedName>
        <fullName evidence="2">Uncharacterized protein</fullName>
    </submittedName>
</protein>
<organism evidence="2 3">
    <name type="scientific">Plakobranchus ocellatus</name>
    <dbReference type="NCBI Taxonomy" id="259542"/>
    <lineage>
        <taxon>Eukaryota</taxon>
        <taxon>Metazoa</taxon>
        <taxon>Spiralia</taxon>
        <taxon>Lophotrochozoa</taxon>
        <taxon>Mollusca</taxon>
        <taxon>Gastropoda</taxon>
        <taxon>Heterobranchia</taxon>
        <taxon>Euthyneura</taxon>
        <taxon>Panpulmonata</taxon>
        <taxon>Sacoglossa</taxon>
        <taxon>Placobranchoidea</taxon>
        <taxon>Plakobranchidae</taxon>
        <taxon>Plakobranchus</taxon>
    </lineage>
</organism>